<dbReference type="Proteomes" id="UP000219974">
    <property type="component" value="Unassembled WGS sequence"/>
</dbReference>
<evidence type="ECO:0000313" key="3">
    <source>
        <dbReference type="EMBL" id="SCL81892.1"/>
    </source>
</evidence>
<dbReference type="Proteomes" id="UP000069549">
    <property type="component" value="Chromosome 6"/>
</dbReference>
<gene>
    <name evidence="1" type="ORF">PBK173_000118700</name>
    <name evidence="2" type="ORF">PBNK65E_000497900</name>
    <name evidence="4" type="ORF">PBNK65NY_000493000</name>
    <name evidence="5" type="ORF">PBSP11A_000495200</name>
    <name evidence="3" type="ORF">PBSP11RLL_000494900</name>
</gene>
<dbReference type="EMBL" id="FMIE01000055">
    <property type="protein sequence ID" value="SCL82189.1"/>
    <property type="molecule type" value="Genomic_DNA"/>
</dbReference>
<proteinExistence type="predicted"/>
<dbReference type="EMBL" id="LT160026">
    <property type="protein sequence ID" value="CXI21178.1"/>
    <property type="molecule type" value="Genomic_DNA"/>
</dbReference>
<evidence type="ECO:0000313" key="8">
    <source>
        <dbReference type="Proteomes" id="UP000219974"/>
    </source>
</evidence>
<evidence type="ECO:0000313" key="4">
    <source>
        <dbReference type="EMBL" id="SCL82189.1"/>
    </source>
</evidence>
<name>A0A122I1R6_PLABE</name>
<evidence type="ECO:0000313" key="2">
    <source>
        <dbReference type="EMBL" id="SBW38152.1"/>
    </source>
</evidence>
<dbReference type="AlphaFoldDB" id="A0A122I1R6"/>
<organism evidence="1 6">
    <name type="scientific">Plasmodium berghei</name>
    <dbReference type="NCBI Taxonomy" id="5821"/>
    <lineage>
        <taxon>Eukaryota</taxon>
        <taxon>Sar</taxon>
        <taxon>Alveolata</taxon>
        <taxon>Apicomplexa</taxon>
        <taxon>Aconoidasida</taxon>
        <taxon>Haemosporida</taxon>
        <taxon>Plasmodiidae</taxon>
        <taxon>Plasmodium</taxon>
        <taxon>Plasmodium (Vinckeia)</taxon>
    </lineage>
</organism>
<evidence type="ECO:0000313" key="7">
    <source>
        <dbReference type="Proteomes" id="UP000219860"/>
    </source>
</evidence>
<evidence type="ECO:0000313" key="1">
    <source>
        <dbReference type="EMBL" id="CXI21178.1"/>
    </source>
</evidence>
<reference evidence="1 6" key="1">
    <citation type="submission" date="2016-02" db="EMBL/GenBank/DDBJ databases">
        <authorList>
            <consortium name="Pathogen Informatics"/>
        </authorList>
    </citation>
    <scope>NUCLEOTIDE SEQUENCE [LARGE SCALE GENOMIC DNA]</scope>
    <source>
        <strain evidence="1 6">K173</strain>
        <strain evidence="4">NK65 ny</strain>
        <strain evidence="2 9">NK65e</strain>
        <strain evidence="5 7">SP11 Antwerpcl1</strain>
        <strain evidence="3 8">SP11 RLL</strain>
    </source>
</reference>
<evidence type="ECO:0000313" key="9">
    <source>
        <dbReference type="Proteomes" id="UP000220214"/>
    </source>
</evidence>
<accession>A0A122I1R6</accession>
<dbReference type="Proteomes" id="UP000219860">
    <property type="component" value="Unassembled WGS sequence"/>
</dbReference>
<protein>
    <submittedName>
        <fullName evidence="1">Uncharacterized protein</fullName>
    </submittedName>
</protein>
<dbReference type="EMBL" id="FLVA01000086">
    <property type="protein sequence ID" value="SBW38152.1"/>
    <property type="molecule type" value="Genomic_DNA"/>
</dbReference>
<dbReference type="EMBL" id="FMIH01000065">
    <property type="protein sequence ID" value="SCL81892.1"/>
    <property type="molecule type" value="Genomic_DNA"/>
</dbReference>
<dbReference type="Proteomes" id="UP000220214">
    <property type="component" value="Unassembled WGS sequence"/>
</dbReference>
<sequence length="75" mass="8295">MNIATNIGAIRINLFVIDELNSSGNDQLKDTTYENYCTNDKCNGDPAQAYIVEHVNIKDFTVTIIVSMGVNINDV</sequence>
<dbReference type="Proteomes" id="UP000516480">
    <property type="component" value="Unassembled WGS sequence"/>
</dbReference>
<evidence type="ECO:0000313" key="5">
    <source>
        <dbReference type="EMBL" id="SCL82441.1"/>
    </source>
</evidence>
<dbReference type="EMBL" id="FMII01000080">
    <property type="protein sequence ID" value="SCL82441.1"/>
    <property type="molecule type" value="Genomic_DNA"/>
</dbReference>
<evidence type="ECO:0000313" key="6">
    <source>
        <dbReference type="Proteomes" id="UP000069549"/>
    </source>
</evidence>